<name>A0A2K4ZNP3_9FIRM</name>
<organism evidence="1 2">
    <name type="scientific">Acetatifactor muris</name>
    <dbReference type="NCBI Taxonomy" id="879566"/>
    <lineage>
        <taxon>Bacteria</taxon>
        <taxon>Bacillati</taxon>
        <taxon>Bacillota</taxon>
        <taxon>Clostridia</taxon>
        <taxon>Lachnospirales</taxon>
        <taxon>Lachnospiraceae</taxon>
        <taxon>Acetatifactor</taxon>
    </lineage>
</organism>
<keyword evidence="2" id="KW-1185">Reference proteome</keyword>
<sequence length="54" mass="5639">MADAIAIAISFNEAYDGIRGDVHASYQSGTVEFMTSVQETATVLTCLTIGGVRG</sequence>
<reference evidence="1 2" key="1">
    <citation type="submission" date="2018-01" db="EMBL/GenBank/DDBJ databases">
        <authorList>
            <person name="Gaut B.S."/>
            <person name="Morton B.R."/>
            <person name="Clegg M.T."/>
            <person name="Duvall M.R."/>
        </authorList>
    </citation>
    <scope>NUCLEOTIDE SEQUENCE [LARGE SCALE GENOMIC DNA]</scope>
    <source>
        <strain evidence="1">GP69</strain>
    </source>
</reference>
<accession>A0A2K4ZNP3</accession>
<protein>
    <submittedName>
        <fullName evidence="1">Uncharacterized protein</fullName>
    </submittedName>
</protein>
<gene>
    <name evidence="1" type="ORF">AMURIS_04852</name>
</gene>
<dbReference type="Proteomes" id="UP000236311">
    <property type="component" value="Unassembled WGS sequence"/>
</dbReference>
<dbReference type="EMBL" id="OFSM01000039">
    <property type="protein sequence ID" value="SOY32099.1"/>
    <property type="molecule type" value="Genomic_DNA"/>
</dbReference>
<proteinExistence type="predicted"/>
<evidence type="ECO:0000313" key="1">
    <source>
        <dbReference type="EMBL" id="SOY32099.1"/>
    </source>
</evidence>
<dbReference type="RefSeq" id="WP_276949600.1">
    <property type="nucleotide sequence ID" value="NZ_CANRXC010000018.1"/>
</dbReference>
<dbReference type="AlphaFoldDB" id="A0A2K4ZNP3"/>
<evidence type="ECO:0000313" key="2">
    <source>
        <dbReference type="Proteomes" id="UP000236311"/>
    </source>
</evidence>